<evidence type="ECO:0000256" key="5">
    <source>
        <dbReference type="ARBA" id="ARBA00022833"/>
    </source>
</evidence>
<dbReference type="PANTHER" id="PTHR43705:SF1">
    <property type="entry name" value="HYDROXYACYLGLUTATHIONE HYDROLASE GLOB"/>
    <property type="match status" value="1"/>
</dbReference>
<dbReference type="InterPro" id="IPR050110">
    <property type="entry name" value="Glyoxalase_II_hydrolase"/>
</dbReference>
<keyword evidence="4" id="KW-0378">Hydrolase</keyword>
<organism evidence="9">
    <name type="scientific">marine sediment metagenome</name>
    <dbReference type="NCBI Taxonomy" id="412755"/>
    <lineage>
        <taxon>unclassified sequences</taxon>
        <taxon>metagenomes</taxon>
        <taxon>ecological metagenomes</taxon>
    </lineage>
</organism>
<dbReference type="InterPro" id="IPR036866">
    <property type="entry name" value="RibonucZ/Hydroxyglut_hydro"/>
</dbReference>
<accession>X0WZ96</accession>
<dbReference type="GO" id="GO:0046872">
    <property type="term" value="F:metal ion binding"/>
    <property type="evidence" value="ECO:0007669"/>
    <property type="project" value="UniProtKB-KW"/>
</dbReference>
<keyword evidence="5" id="KW-0862">Zinc</keyword>
<dbReference type="Pfam" id="PF00753">
    <property type="entry name" value="Lactamase_B"/>
    <property type="match status" value="1"/>
</dbReference>
<keyword evidence="3" id="KW-0479">Metal-binding</keyword>
<comment type="caution">
    <text evidence="9">The sequence shown here is derived from an EMBL/GenBank/DDBJ whole genome shotgun (WGS) entry which is preliminary data.</text>
</comment>
<evidence type="ECO:0000259" key="8">
    <source>
        <dbReference type="Pfam" id="PF16123"/>
    </source>
</evidence>
<dbReference type="EC" id="3.1.2.6" evidence="2"/>
<feature type="non-terminal residue" evidence="9">
    <location>
        <position position="1"/>
    </location>
</feature>
<dbReference type="SUPFAM" id="SSF56281">
    <property type="entry name" value="Metallo-hydrolase/oxidoreductase"/>
    <property type="match status" value="1"/>
</dbReference>
<evidence type="ECO:0000256" key="4">
    <source>
        <dbReference type="ARBA" id="ARBA00022801"/>
    </source>
</evidence>
<dbReference type="EMBL" id="BARS01047562">
    <property type="protein sequence ID" value="GAG28507.1"/>
    <property type="molecule type" value="Genomic_DNA"/>
</dbReference>
<name>X0WZ96_9ZZZZ</name>
<dbReference type="InterPro" id="IPR001279">
    <property type="entry name" value="Metallo-B-lactamas"/>
</dbReference>
<dbReference type="Gene3D" id="3.60.15.10">
    <property type="entry name" value="Ribonuclease Z/Hydroxyacylglutathione hydrolase-like"/>
    <property type="match status" value="1"/>
</dbReference>
<evidence type="ECO:0000259" key="7">
    <source>
        <dbReference type="Pfam" id="PF00753"/>
    </source>
</evidence>
<evidence type="ECO:0000256" key="2">
    <source>
        <dbReference type="ARBA" id="ARBA00011917"/>
    </source>
</evidence>
<feature type="domain" description="Hydroxyacylglutathione hydrolase C-terminal" evidence="8">
    <location>
        <begin position="56"/>
        <end position="138"/>
    </location>
</feature>
<dbReference type="InterPro" id="IPR032282">
    <property type="entry name" value="HAGH_C"/>
</dbReference>
<protein>
    <recommendedName>
        <fullName evidence="2">hydroxyacylglutathione hydrolase</fullName>
        <ecNumber evidence="2">3.1.2.6</ecNumber>
    </recommendedName>
    <alternativeName>
        <fullName evidence="6">Glyoxalase II</fullName>
    </alternativeName>
</protein>
<evidence type="ECO:0000256" key="3">
    <source>
        <dbReference type="ARBA" id="ARBA00022723"/>
    </source>
</evidence>
<dbReference type="AlphaFoldDB" id="X0WZ96"/>
<dbReference type="PANTHER" id="PTHR43705">
    <property type="entry name" value="HYDROXYACYLGLUTATHIONE HYDROLASE"/>
    <property type="match status" value="1"/>
</dbReference>
<dbReference type="GO" id="GO:0004416">
    <property type="term" value="F:hydroxyacylglutathione hydrolase activity"/>
    <property type="evidence" value="ECO:0007669"/>
    <property type="project" value="UniProtKB-EC"/>
</dbReference>
<dbReference type="Pfam" id="PF16123">
    <property type="entry name" value="HAGH_C"/>
    <property type="match status" value="1"/>
</dbReference>
<comment type="pathway">
    <text evidence="1">Secondary metabolite metabolism; methylglyoxal degradation; (R)-lactate from methylglyoxal: step 2/2.</text>
</comment>
<evidence type="ECO:0000256" key="6">
    <source>
        <dbReference type="ARBA" id="ARBA00031044"/>
    </source>
</evidence>
<gene>
    <name evidence="9" type="ORF">S01H1_71425</name>
</gene>
<reference evidence="9" key="1">
    <citation type="journal article" date="2014" name="Front. Microbiol.">
        <title>High frequency of phylogenetically diverse reductive dehalogenase-homologous genes in deep subseafloor sedimentary metagenomes.</title>
        <authorList>
            <person name="Kawai M."/>
            <person name="Futagami T."/>
            <person name="Toyoda A."/>
            <person name="Takaki Y."/>
            <person name="Nishi S."/>
            <person name="Hori S."/>
            <person name="Arai W."/>
            <person name="Tsubouchi T."/>
            <person name="Morono Y."/>
            <person name="Uchiyama I."/>
            <person name="Ito T."/>
            <person name="Fujiyama A."/>
            <person name="Inagaki F."/>
            <person name="Takami H."/>
        </authorList>
    </citation>
    <scope>NUCLEOTIDE SEQUENCE</scope>
    <source>
        <strain evidence="9">Expedition CK06-06</strain>
    </source>
</reference>
<evidence type="ECO:0000256" key="1">
    <source>
        <dbReference type="ARBA" id="ARBA00004963"/>
    </source>
</evidence>
<feature type="domain" description="Metallo-beta-lactamase" evidence="7">
    <location>
        <begin position="1"/>
        <end position="55"/>
    </location>
</feature>
<evidence type="ECO:0000313" key="9">
    <source>
        <dbReference type="EMBL" id="GAG28507.1"/>
    </source>
</evidence>
<sequence length="139" mass="15638">GHVTYWIPGASVAFVGDTLFAMGCGRIFEGNAKVMWASLNKLMALPPETEIYCGHEYTAANAAFALTIDPENAQLQKRAKDVAEQRSKDLATLPTRIDLELETNPFLRPHVAAIRQWLGMQHDPDWRVFAEIRERKNKA</sequence>
<proteinExistence type="predicted"/>